<comment type="caution">
    <text evidence="3">The sequence shown here is derived from an EMBL/GenBank/DDBJ whole genome shotgun (WGS) entry which is preliminary data.</text>
</comment>
<dbReference type="PANTHER" id="PTHR34219">
    <property type="entry name" value="IRON-REGULATED INNER MEMBRANE PROTEIN-RELATED"/>
    <property type="match status" value="1"/>
</dbReference>
<dbReference type="Proteomes" id="UP000278823">
    <property type="component" value="Unassembled WGS sequence"/>
</dbReference>
<feature type="transmembrane region" description="Helical" evidence="1">
    <location>
        <begin position="155"/>
        <end position="175"/>
    </location>
</feature>
<feature type="transmembrane region" description="Helical" evidence="1">
    <location>
        <begin position="28"/>
        <end position="50"/>
    </location>
</feature>
<dbReference type="PANTHER" id="PTHR34219:SF1">
    <property type="entry name" value="PEPSY DOMAIN-CONTAINING PROTEIN"/>
    <property type="match status" value="1"/>
</dbReference>
<dbReference type="InterPro" id="IPR005625">
    <property type="entry name" value="PepSY-ass_TM"/>
</dbReference>
<evidence type="ECO:0000256" key="1">
    <source>
        <dbReference type="SAM" id="Phobius"/>
    </source>
</evidence>
<keyword evidence="1" id="KW-1133">Transmembrane helix</keyword>
<sequence length="457" mass="49603">MSTTTSAAPVESAVPGASLYRAIWRWHFFAGLLVVPFMLNLAITGSLYLFKDEINDSVFAYRNGVVTSRQALAPEKLAEIATAAAPGSAVTSYKDPATPERSAIVTVSGDAGSTLVFINPYSGKVLDTVGSTEEFNYVVKRIHSLALFGGFPNKLTEIAGGFAMVLVVTGIYLWWPRRQTGGVVTVRGTPARRVFWRDLHAVTGAFAGVLIFFLAITGMPWSGYWGSNVQAWLGSHDLGYPTQLWDDVPKSQKVTEDILPVVGWTVEQAPVPLSDIVVAQSNRPTGLNKAVEVAKSAGLTPGFDIALPSDEAGVYSAAIYPDDLSKERMIHIDQYSGKPLVDISYGQYPIFGKAIEWGINVHQGQEFGRVNQFLMFATCLAIVLSCVTGIVMWWKRRPSGRVGVPPPPPQRSVYIGLWTIAVVFALAFPLTGLAILVMIAVDRAIIRTIPPLRRAFA</sequence>
<feature type="transmembrane region" description="Helical" evidence="1">
    <location>
        <begin position="373"/>
        <end position="394"/>
    </location>
</feature>
<feature type="domain" description="PepSY" evidence="2">
    <location>
        <begin position="72"/>
        <end position="128"/>
    </location>
</feature>
<evidence type="ECO:0000259" key="2">
    <source>
        <dbReference type="Pfam" id="PF03413"/>
    </source>
</evidence>
<reference evidence="4" key="1">
    <citation type="submission" date="2018-11" db="EMBL/GenBank/DDBJ databases">
        <title>Rhizobium chutanense sp. nov., isolated from root nodules of Phaseolus vulgaris in China.</title>
        <authorList>
            <person name="Huo Y."/>
        </authorList>
    </citation>
    <scope>NUCLEOTIDE SEQUENCE [LARGE SCALE GENOMIC DNA]</scope>
    <source>
        <strain evidence="4">CCBAU 65647</strain>
    </source>
</reference>
<evidence type="ECO:0000313" key="3">
    <source>
        <dbReference type="EMBL" id="RUM22115.1"/>
    </source>
</evidence>
<name>A0A3S0Y2G0_9HYPH</name>
<gene>
    <name evidence="3" type="ORF">EFQ99_24730</name>
</gene>
<dbReference type="Pfam" id="PF03929">
    <property type="entry name" value="PepSY_TM"/>
    <property type="match status" value="1"/>
</dbReference>
<keyword evidence="1" id="KW-0812">Transmembrane</keyword>
<feature type="transmembrane region" description="Helical" evidence="1">
    <location>
        <begin position="414"/>
        <end position="441"/>
    </location>
</feature>
<feature type="transmembrane region" description="Helical" evidence="1">
    <location>
        <begin position="195"/>
        <end position="216"/>
    </location>
</feature>
<dbReference type="OrthoDB" id="9791166at2"/>
<dbReference type="Pfam" id="PF03413">
    <property type="entry name" value="PepSY"/>
    <property type="match status" value="1"/>
</dbReference>
<keyword evidence="4" id="KW-1185">Reference proteome</keyword>
<accession>A0A3S0Y2G0</accession>
<keyword evidence="1" id="KW-0472">Membrane</keyword>
<dbReference type="InterPro" id="IPR025711">
    <property type="entry name" value="PepSY"/>
</dbReference>
<evidence type="ECO:0000313" key="4">
    <source>
        <dbReference type="Proteomes" id="UP000278823"/>
    </source>
</evidence>
<dbReference type="AlphaFoldDB" id="A0A3S0Y2G0"/>
<organism evidence="3 4">
    <name type="scientific">Rhizobium vallis</name>
    <dbReference type="NCBI Taxonomy" id="634290"/>
    <lineage>
        <taxon>Bacteria</taxon>
        <taxon>Pseudomonadati</taxon>
        <taxon>Pseudomonadota</taxon>
        <taxon>Alphaproteobacteria</taxon>
        <taxon>Hyphomicrobiales</taxon>
        <taxon>Rhizobiaceae</taxon>
        <taxon>Rhizobium/Agrobacterium group</taxon>
        <taxon>Rhizobium</taxon>
    </lineage>
</organism>
<proteinExistence type="predicted"/>
<dbReference type="EMBL" id="RJTH01000010">
    <property type="protein sequence ID" value="RUM22115.1"/>
    <property type="molecule type" value="Genomic_DNA"/>
</dbReference>
<dbReference type="RefSeq" id="WP_126923848.1">
    <property type="nucleotide sequence ID" value="NZ_ML133695.1"/>
</dbReference>
<protein>
    <submittedName>
        <fullName evidence="3">PepSY domain-containing protein</fullName>
    </submittedName>
</protein>